<gene>
    <name evidence="4" type="primary">menF</name>
    <name evidence="6" type="ORF">NC797_00125</name>
</gene>
<feature type="binding site" evidence="4">
    <location>
        <position position="447"/>
    </location>
    <ligand>
        <name>Mg(2+)</name>
        <dbReference type="ChEBI" id="CHEBI:18420"/>
    </ligand>
</feature>
<feature type="active site" description="Proton acceptor" evidence="4">
    <location>
        <position position="219"/>
    </location>
</feature>
<comment type="caution">
    <text evidence="6">The sequence shown here is derived from an EMBL/GenBank/DDBJ whole genome shotgun (WGS) entry which is preliminary data.</text>
</comment>
<keyword evidence="7" id="KW-1185">Reference proteome</keyword>
<dbReference type="SUPFAM" id="SSF56322">
    <property type="entry name" value="ADC synthase"/>
    <property type="match status" value="1"/>
</dbReference>
<dbReference type="AlphaFoldDB" id="A0A9X3WPR4"/>
<dbReference type="GO" id="GO:0000287">
    <property type="term" value="F:magnesium ion binding"/>
    <property type="evidence" value="ECO:0007669"/>
    <property type="project" value="UniProtKB-UniRule"/>
</dbReference>
<name>A0A9X3WPR4_9BACI</name>
<feature type="domain" description="Chorismate-utilising enzyme C-terminal" evidence="5">
    <location>
        <begin position="201"/>
        <end position="451"/>
    </location>
</feature>
<reference evidence="6" key="1">
    <citation type="submission" date="2022-06" db="EMBL/GenBank/DDBJ databases">
        <title>Aquibacillus sp. a new bacterium isolated from soil saline samples.</title>
        <authorList>
            <person name="Galisteo C."/>
            <person name="De La Haba R."/>
            <person name="Sanchez-Porro C."/>
            <person name="Ventosa A."/>
        </authorList>
    </citation>
    <scope>NUCLEOTIDE SEQUENCE</scope>
    <source>
        <strain evidence="6">3ASR75-11</strain>
    </source>
</reference>
<comment type="pathway">
    <text evidence="4">Quinol/quinone metabolism; 1,4-dihydroxy-2-naphthoate biosynthesis; 1,4-dihydroxy-2-naphthoate from chorismate: step 1/7.</text>
</comment>
<evidence type="ECO:0000313" key="6">
    <source>
        <dbReference type="EMBL" id="MDC3422910.1"/>
    </source>
</evidence>
<dbReference type="Pfam" id="PF00425">
    <property type="entry name" value="Chorismate_bind"/>
    <property type="match status" value="1"/>
</dbReference>
<organism evidence="6 7">
    <name type="scientific">Terrihalobacillus insolitus</name>
    <dbReference type="NCBI Taxonomy" id="2950438"/>
    <lineage>
        <taxon>Bacteria</taxon>
        <taxon>Bacillati</taxon>
        <taxon>Bacillota</taxon>
        <taxon>Bacilli</taxon>
        <taxon>Bacillales</taxon>
        <taxon>Bacillaceae</taxon>
        <taxon>Terrihalobacillus</taxon>
    </lineage>
</organism>
<evidence type="ECO:0000256" key="1">
    <source>
        <dbReference type="ARBA" id="ARBA00000799"/>
    </source>
</evidence>
<dbReference type="EMBL" id="JAMQKB010000001">
    <property type="protein sequence ID" value="MDC3422910.1"/>
    <property type="molecule type" value="Genomic_DNA"/>
</dbReference>
<dbReference type="InterPro" id="IPR005801">
    <property type="entry name" value="ADC_synthase"/>
</dbReference>
<feature type="active site" description="Proton donor" evidence="4">
    <location>
        <position position="268"/>
    </location>
</feature>
<dbReference type="Gene3D" id="3.60.120.10">
    <property type="entry name" value="Anthranilate synthase"/>
    <property type="match status" value="1"/>
</dbReference>
<dbReference type="PRINTS" id="PR00095">
    <property type="entry name" value="ANTSNTHASEI"/>
</dbReference>
<keyword evidence="4" id="KW-0479">Metal-binding</keyword>
<evidence type="ECO:0000256" key="4">
    <source>
        <dbReference type="HAMAP-Rule" id="MF_01935"/>
    </source>
</evidence>
<dbReference type="RefSeq" id="WP_272434538.1">
    <property type="nucleotide sequence ID" value="NZ_JAMQKB010000001.1"/>
</dbReference>
<dbReference type="EC" id="5.4.4.2" evidence="4"/>
<proteinExistence type="inferred from homology"/>
<dbReference type="InterPro" id="IPR034681">
    <property type="entry name" value="MenF"/>
</dbReference>
<comment type="similarity">
    <text evidence="2 4">Belongs to the isochorismate synthase family.</text>
</comment>
<dbReference type="HAMAP" id="MF_01935">
    <property type="entry name" value="MenF"/>
    <property type="match status" value="1"/>
</dbReference>
<evidence type="ECO:0000313" key="7">
    <source>
        <dbReference type="Proteomes" id="UP001145050"/>
    </source>
</evidence>
<evidence type="ECO:0000259" key="5">
    <source>
        <dbReference type="Pfam" id="PF00425"/>
    </source>
</evidence>
<dbReference type="GO" id="GO:0009697">
    <property type="term" value="P:salicylic acid biosynthetic process"/>
    <property type="evidence" value="ECO:0007669"/>
    <property type="project" value="TreeGrafter"/>
</dbReference>
<accession>A0A9X3WPR4</accession>
<protein>
    <recommendedName>
        <fullName evidence="4">Isochorismate synthase MenF</fullName>
        <ecNumber evidence="4">5.4.4.2</ecNumber>
    </recommendedName>
    <alternativeName>
        <fullName evidence="4">Isochorismate mutase</fullName>
    </alternativeName>
</protein>
<sequence length="461" mass="51862">MIQTDVKSLTDVLRDAVESAKDKQAPQLLSYTKEIENVDPFLFFHQANQIEGDRVFWSRSEENFYLVGAGDAYSIASEGHHFNDIERKWTSLLSNAIVQNIHRAPGTGPIAFGGFSFDPKKDKKTLWKNFSDSQFRVPAYLLTIVHNRSFLTVNIVARKEDHPEQLHYEIETNKVLLTNSDVTLPDGPTIELKTEIGSDCWKETVKNATDLIQKGFANKIVLAREMRLSFKNRAVVSPVLKQLSETQSNSYIFAFENGPDCFLGATPERLVRIEDRQLFSTCLAGTAPRGKTKEEDERIGFELLHDEKNRAEHEFVVKMIREAVAACCEAIDIPEKPRVYPLRNLQHLHTPVRAQLKEGYSIFDVIQRLHPTPALGGLPRDTSLAFIRAEEQMDRGWYGAPIGWMDANDNGEFAVAIRSALIQGKEATLFSGCGVVKDSTPEAEYQETAIKFTPMLSVLGG</sequence>
<comment type="catalytic activity">
    <reaction evidence="1 4">
        <text>chorismate = isochorismate</text>
        <dbReference type="Rhea" id="RHEA:18985"/>
        <dbReference type="ChEBI" id="CHEBI:29748"/>
        <dbReference type="ChEBI" id="CHEBI:29780"/>
        <dbReference type="EC" id="5.4.4.2"/>
    </reaction>
</comment>
<keyword evidence="4" id="KW-0460">Magnesium</keyword>
<keyword evidence="3 4" id="KW-0413">Isomerase</keyword>
<comment type="cofactor">
    <cofactor evidence="4">
        <name>Mg(2+)</name>
        <dbReference type="ChEBI" id="CHEBI:18420"/>
    </cofactor>
</comment>
<dbReference type="NCBIfam" id="TIGR00543">
    <property type="entry name" value="isochor_syn"/>
    <property type="match status" value="1"/>
</dbReference>
<dbReference type="InterPro" id="IPR004561">
    <property type="entry name" value="IsoChor_synthase"/>
</dbReference>
<keyword evidence="4" id="KW-0474">Menaquinone biosynthesis</keyword>
<dbReference type="InterPro" id="IPR015890">
    <property type="entry name" value="Chorismate_C"/>
</dbReference>
<feature type="binding site" evidence="4">
    <location>
        <position position="312"/>
    </location>
    <ligand>
        <name>Mg(2+)</name>
        <dbReference type="ChEBI" id="CHEBI:18420"/>
    </ligand>
</feature>
<dbReference type="GO" id="GO:0009234">
    <property type="term" value="P:menaquinone biosynthetic process"/>
    <property type="evidence" value="ECO:0007669"/>
    <property type="project" value="UniProtKB-UniRule"/>
</dbReference>
<dbReference type="GO" id="GO:0008909">
    <property type="term" value="F:isochorismate synthase activity"/>
    <property type="evidence" value="ECO:0007669"/>
    <property type="project" value="UniProtKB-UniRule"/>
</dbReference>
<dbReference type="Proteomes" id="UP001145050">
    <property type="component" value="Unassembled WGS sequence"/>
</dbReference>
<comment type="pathway">
    <text evidence="4">Quinol/quinone metabolism; menaquinone biosynthesis.</text>
</comment>
<dbReference type="InterPro" id="IPR019999">
    <property type="entry name" value="Anth_synth_I-like"/>
</dbReference>
<comment type="function">
    <text evidence="4">Catalyzes the conversion of chorismate to isochorismate.</text>
</comment>
<dbReference type="PANTHER" id="PTHR42839">
    <property type="entry name" value="ISOCHORISMATE SYNTHASE ENTC"/>
    <property type="match status" value="1"/>
</dbReference>
<evidence type="ECO:0000256" key="3">
    <source>
        <dbReference type="ARBA" id="ARBA00023235"/>
    </source>
</evidence>
<dbReference type="PANTHER" id="PTHR42839:SF1">
    <property type="entry name" value="ISOCHORISMATE SYNTHASE MENF"/>
    <property type="match status" value="1"/>
</dbReference>
<evidence type="ECO:0000256" key="2">
    <source>
        <dbReference type="ARBA" id="ARBA00005297"/>
    </source>
</evidence>